<feature type="domain" description="XdhC- CoxI" evidence="1">
    <location>
        <begin position="15"/>
        <end position="73"/>
    </location>
</feature>
<dbReference type="Gene3D" id="3.40.50.720">
    <property type="entry name" value="NAD(P)-binding Rossmann-like Domain"/>
    <property type="match status" value="1"/>
</dbReference>
<evidence type="ECO:0000313" key="3">
    <source>
        <dbReference type="EMBL" id="KAA0697069.1"/>
    </source>
</evidence>
<organism evidence="3 4">
    <name type="scientific">Halopseudomonas laoshanensis</name>
    <dbReference type="NCBI Taxonomy" id="2268758"/>
    <lineage>
        <taxon>Bacteria</taxon>
        <taxon>Pseudomonadati</taxon>
        <taxon>Pseudomonadota</taxon>
        <taxon>Gammaproteobacteria</taxon>
        <taxon>Pseudomonadales</taxon>
        <taxon>Pseudomonadaceae</taxon>
        <taxon>Halopseudomonas</taxon>
    </lineage>
</organism>
<dbReference type="EMBL" id="QOVF01000001">
    <property type="protein sequence ID" value="KAA0697069.1"/>
    <property type="molecule type" value="Genomic_DNA"/>
</dbReference>
<reference evidence="3 4" key="1">
    <citation type="submission" date="2018-07" db="EMBL/GenBank/DDBJ databases">
        <title>Pseudomonas laoshanensis sp. nov., isolated from soil.</title>
        <authorList>
            <person name="Sun J."/>
            <person name="Yu L."/>
            <person name="Wang M."/>
            <person name="Zhang C."/>
        </authorList>
    </citation>
    <scope>NUCLEOTIDE SEQUENCE [LARGE SCALE GENOMIC DNA]</scope>
    <source>
        <strain evidence="3 4">Y22</strain>
    </source>
</reference>
<dbReference type="Pfam" id="PF02625">
    <property type="entry name" value="XdhC_CoxI"/>
    <property type="match status" value="1"/>
</dbReference>
<dbReference type="InterPro" id="IPR027051">
    <property type="entry name" value="XdhC_Rossmann_dom"/>
</dbReference>
<dbReference type="Pfam" id="PF13478">
    <property type="entry name" value="XdhC_C"/>
    <property type="match status" value="1"/>
</dbReference>
<dbReference type="RefSeq" id="WP_149331782.1">
    <property type="nucleotide sequence ID" value="NZ_QOVF01000001.1"/>
</dbReference>
<dbReference type="AlphaFoldDB" id="A0A7V7GXY9"/>
<evidence type="ECO:0000313" key="4">
    <source>
        <dbReference type="Proteomes" id="UP000463138"/>
    </source>
</evidence>
<name>A0A7V7GXY9_9GAMM</name>
<dbReference type="Proteomes" id="UP000463138">
    <property type="component" value="Unassembled WGS sequence"/>
</dbReference>
<evidence type="ECO:0000259" key="1">
    <source>
        <dbReference type="Pfam" id="PF02625"/>
    </source>
</evidence>
<gene>
    <name evidence="3" type="ORF">DT594_05930</name>
</gene>
<feature type="domain" description="XdhC Rossmann" evidence="2">
    <location>
        <begin position="166"/>
        <end position="306"/>
    </location>
</feature>
<evidence type="ECO:0000259" key="2">
    <source>
        <dbReference type="Pfam" id="PF13478"/>
    </source>
</evidence>
<dbReference type="OrthoDB" id="9815497at2"/>
<accession>A0A7V7GXY9</accession>
<dbReference type="InterPro" id="IPR036291">
    <property type="entry name" value="NAD(P)-bd_dom_sf"/>
</dbReference>
<proteinExistence type="predicted"/>
<comment type="caution">
    <text evidence="3">The sequence shown here is derived from an EMBL/GenBank/DDBJ whole genome shotgun (WGS) entry which is preliminary data.</text>
</comment>
<dbReference type="SUPFAM" id="SSF51735">
    <property type="entry name" value="NAD(P)-binding Rossmann-fold domains"/>
    <property type="match status" value="1"/>
</dbReference>
<dbReference type="InterPro" id="IPR052698">
    <property type="entry name" value="MoCofactor_Util/Proc"/>
</dbReference>
<keyword evidence="4" id="KW-1185">Reference proteome</keyword>
<dbReference type="PANTHER" id="PTHR30388">
    <property type="entry name" value="ALDEHYDE OXIDOREDUCTASE MOLYBDENUM COFACTOR ASSEMBLY PROTEIN"/>
    <property type="match status" value="1"/>
</dbReference>
<protein>
    <submittedName>
        <fullName evidence="3">XdhC family protein</fullName>
    </submittedName>
</protein>
<dbReference type="InterPro" id="IPR003777">
    <property type="entry name" value="XdhC_CoxI"/>
</dbReference>
<dbReference type="PANTHER" id="PTHR30388:SF4">
    <property type="entry name" value="MOLYBDENUM COFACTOR INSERTION CHAPERONE PAOD"/>
    <property type="match status" value="1"/>
</dbReference>
<sequence>MDSVDLAVLKRASDWLHDGHAVKLYTVIQTWGSAPRPVGSLLALRADGRIEGSVSGGCIEDDLLARQADADARPAGCELITYGITREESARFGLPCGGTLRLVSEPLKSSEWIDALLASCTQHQRVCRELQLSTGAVQLHPVTRDETFQFDGETLRAPFGPGWRILMIGAGQLSRYAADLAIGLGFEVLICDPREAYNQDWPVAGVRFVDGMPDDAVLAIQPDAHTAIVALTHDPRLDDMALLTALESDAFYVGALGSRGNSAKRKERLISLGISSAKVERLHGPIGLAIGSRTPAEIALSMMAEVVAIKNAILAGERENQADQQQRSCA</sequence>